<name>A0A2I0BGS0_9ASPA</name>
<dbReference type="EMBL" id="KZ451883">
    <property type="protein sequence ID" value="PKA66972.1"/>
    <property type="molecule type" value="Genomic_DNA"/>
</dbReference>
<dbReference type="PANTHER" id="PTHR32116:SF12">
    <property type="entry name" value="GALACTURONOSYLTRANSFERASE 7-RELATED"/>
    <property type="match status" value="1"/>
</dbReference>
<protein>
    <recommendedName>
        <fullName evidence="4">Hexosyltransferase</fullName>
        <ecNumber evidence="4">2.4.1.-</ecNumber>
    </recommendedName>
</protein>
<keyword evidence="7" id="KW-0808">Transferase</keyword>
<keyword evidence="4" id="KW-1133">Transmembrane helix</keyword>
<comment type="similarity">
    <text evidence="2 4">Belongs to the glycosyltransferase 8 family.</text>
</comment>
<dbReference type="Gene3D" id="3.90.550.10">
    <property type="entry name" value="Spore Coat Polysaccharide Biosynthesis Protein SpsA, Chain A"/>
    <property type="match status" value="1"/>
</dbReference>
<evidence type="ECO:0000313" key="7">
    <source>
        <dbReference type="EMBL" id="PKA66972.1"/>
    </source>
</evidence>
<evidence type="ECO:0000256" key="1">
    <source>
        <dbReference type="ARBA" id="ARBA00004877"/>
    </source>
</evidence>
<dbReference type="SUPFAM" id="SSF53448">
    <property type="entry name" value="Nucleotide-diphospho-sugar transferases"/>
    <property type="match status" value="1"/>
</dbReference>
<keyword evidence="4" id="KW-0812">Transmembrane</keyword>
<dbReference type="Pfam" id="PF25557">
    <property type="entry name" value="GAUT_1"/>
    <property type="match status" value="1"/>
</dbReference>
<dbReference type="AlphaFoldDB" id="A0A2I0BGS0"/>
<feature type="region of interest" description="Disordered" evidence="6">
    <location>
        <begin position="117"/>
        <end position="174"/>
    </location>
</feature>
<evidence type="ECO:0000256" key="3">
    <source>
        <dbReference type="ARBA" id="ARBA00022676"/>
    </source>
</evidence>
<organism evidence="7 8">
    <name type="scientific">Apostasia shenzhenica</name>
    <dbReference type="NCBI Taxonomy" id="1088818"/>
    <lineage>
        <taxon>Eukaryota</taxon>
        <taxon>Viridiplantae</taxon>
        <taxon>Streptophyta</taxon>
        <taxon>Embryophyta</taxon>
        <taxon>Tracheophyta</taxon>
        <taxon>Spermatophyta</taxon>
        <taxon>Magnoliopsida</taxon>
        <taxon>Liliopsida</taxon>
        <taxon>Asparagales</taxon>
        <taxon>Orchidaceae</taxon>
        <taxon>Apostasioideae</taxon>
        <taxon>Apostasia</taxon>
    </lineage>
</organism>
<keyword evidence="4" id="KW-0961">Cell wall biogenesis/degradation</keyword>
<feature type="compositionally biased region" description="Basic and acidic residues" evidence="6">
    <location>
        <begin position="150"/>
        <end position="159"/>
    </location>
</feature>
<proteinExistence type="inferred from homology"/>
<dbReference type="GO" id="GO:0000139">
    <property type="term" value="C:Golgi membrane"/>
    <property type="evidence" value="ECO:0007669"/>
    <property type="project" value="UniProtKB-SubCell"/>
</dbReference>
<reference evidence="7 8" key="1">
    <citation type="journal article" date="2017" name="Nature">
        <title>The Apostasia genome and the evolution of orchids.</title>
        <authorList>
            <person name="Zhang G.Q."/>
            <person name="Liu K.W."/>
            <person name="Li Z."/>
            <person name="Lohaus R."/>
            <person name="Hsiao Y.Y."/>
            <person name="Niu S.C."/>
            <person name="Wang J.Y."/>
            <person name="Lin Y.C."/>
            <person name="Xu Q."/>
            <person name="Chen L.J."/>
            <person name="Yoshida K."/>
            <person name="Fujiwara S."/>
            <person name="Wang Z.W."/>
            <person name="Zhang Y.Q."/>
            <person name="Mitsuda N."/>
            <person name="Wang M."/>
            <person name="Liu G.H."/>
            <person name="Pecoraro L."/>
            <person name="Huang H.X."/>
            <person name="Xiao X.J."/>
            <person name="Lin M."/>
            <person name="Wu X.Y."/>
            <person name="Wu W.L."/>
            <person name="Chen Y.Y."/>
            <person name="Chang S.B."/>
            <person name="Sakamoto S."/>
            <person name="Ohme-Takagi M."/>
            <person name="Yagi M."/>
            <person name="Zeng S.J."/>
            <person name="Shen C.Y."/>
            <person name="Yeh C.M."/>
            <person name="Luo Y.B."/>
            <person name="Tsai W.C."/>
            <person name="Van de Peer Y."/>
            <person name="Liu Z.J."/>
        </authorList>
    </citation>
    <scope>NUCLEOTIDE SEQUENCE [LARGE SCALE GENOMIC DNA]</scope>
    <source>
        <strain evidence="8">cv. Shenzhen</strain>
        <tissue evidence="7">Stem</tissue>
    </source>
</reference>
<feature type="compositionally biased region" description="Polar residues" evidence="6">
    <location>
        <begin position="130"/>
        <end position="149"/>
    </location>
</feature>
<keyword evidence="4" id="KW-0472">Membrane</keyword>
<evidence type="ECO:0000256" key="6">
    <source>
        <dbReference type="SAM" id="MobiDB-lite"/>
    </source>
</evidence>
<evidence type="ECO:0000256" key="2">
    <source>
        <dbReference type="ARBA" id="ARBA00006351"/>
    </source>
</evidence>
<dbReference type="InterPro" id="IPR029044">
    <property type="entry name" value="Nucleotide-diphossugar_trans"/>
</dbReference>
<dbReference type="Pfam" id="PF01501">
    <property type="entry name" value="Glyco_transf_8"/>
    <property type="match status" value="1"/>
</dbReference>
<evidence type="ECO:0000256" key="5">
    <source>
        <dbReference type="SAM" id="Coils"/>
    </source>
</evidence>
<accession>A0A2I0BGS0</accession>
<comment type="pathway">
    <text evidence="1 4">Glycan metabolism; pectin biosynthesis.</text>
</comment>
<evidence type="ECO:0000313" key="8">
    <source>
        <dbReference type="Proteomes" id="UP000236161"/>
    </source>
</evidence>
<keyword evidence="5" id="KW-0175">Coiled coil</keyword>
<dbReference type="Proteomes" id="UP000236161">
    <property type="component" value="Unassembled WGS sequence"/>
</dbReference>
<feature type="coiled-coil region" evidence="5">
    <location>
        <begin position="234"/>
        <end position="261"/>
    </location>
</feature>
<dbReference type="InterPro" id="IPR029993">
    <property type="entry name" value="GAUT"/>
</dbReference>
<dbReference type="GO" id="GO:0071555">
    <property type="term" value="P:cell wall organization"/>
    <property type="evidence" value="ECO:0007669"/>
    <property type="project" value="UniProtKB-KW"/>
</dbReference>
<keyword evidence="8" id="KW-1185">Reference proteome</keyword>
<dbReference type="STRING" id="1088818.A0A2I0BGS0"/>
<dbReference type="InterPro" id="IPR002495">
    <property type="entry name" value="Glyco_trans_8"/>
</dbReference>
<gene>
    <name evidence="7" type="primary">GAUT7</name>
    <name evidence="7" type="ORF">AXF42_Ash004462</name>
</gene>
<dbReference type="EC" id="2.4.1.-" evidence="4"/>
<dbReference type="UniPathway" id="UPA00845"/>
<keyword evidence="4" id="KW-0333">Golgi apparatus</keyword>
<dbReference type="OrthoDB" id="411524at2759"/>
<evidence type="ECO:0000256" key="4">
    <source>
        <dbReference type="RuleBase" id="RU362027"/>
    </source>
</evidence>
<keyword evidence="3 4" id="KW-0328">Glycosyltransferase</keyword>
<feature type="transmembrane region" description="Helical" evidence="4">
    <location>
        <begin position="20"/>
        <end position="40"/>
    </location>
</feature>
<dbReference type="GO" id="GO:0045489">
    <property type="term" value="P:pectin biosynthetic process"/>
    <property type="evidence" value="ECO:0007669"/>
    <property type="project" value="UniProtKB-UniPathway"/>
</dbReference>
<sequence>MKGHVTAAPPGKRRWRAPAAAVLALVFFSVFIPLAFLLGLHNRFPSGYITDDRLPLETSFGRNGRVDSIQESFEVVHPSIDKIIKKFGVSPTKEIPSKTVKQASLYVDTEFENFVSTSNGMPSSGRKDGTSQFSSKGTASKTMESSFHSKVTETPKVAEVEIAPPMNFKENSGGSEVNKAEVQVDDTKISCQLEFGSYCLWSMEHKETLRDSVVKRLKDQLFIARAYYPSIAKLNARENLSRELKQNIQDHERMLSDAISNADLPLIFLKKITKMDETIKKATSCTVDCNNVERKLRQILDLTEDEAHFHMKQSAFLYNLGVQTMPKSLHCLSLRLTVEYFRSSSQDKDLHDENKGNPSYRHYVIFSVNVIAASVTINSTVINSRETDNMVFHLITDKQNYYAMKYWFAMNSYREAIIRVLSIDQFRKSHPSSLAPFQLSSSEEFRISMHNRNRSLAAQMETEYISVFSNSHFLLPAIFKNLKKVVVLDDDVVVQKDLSSLWKLDMEGKVNGAVQFCGVRLRHLKAHLQGKQYDPDSCTWMSGLNVVDLEKWREHGVTGIYDKLLLKMKKMSEASWRAAMLPSGLLAFQNQIYPLNNHWALSGLGHDYRIRADAIKNAAVLHYNGNMKPWLDLAIPSYKKHWKKYLKKDDRFMADCNVNR</sequence>
<comment type="subcellular location">
    <subcellularLocation>
        <location evidence="4">Golgi apparatus membrane</location>
        <topology evidence="4">Single-pass type II membrane protein</topology>
    </subcellularLocation>
</comment>
<dbReference type="PANTHER" id="PTHR32116">
    <property type="entry name" value="GALACTURONOSYLTRANSFERASE 4-RELATED"/>
    <property type="match status" value="1"/>
</dbReference>
<dbReference type="GO" id="GO:0047262">
    <property type="term" value="F:polygalacturonate 4-alpha-galacturonosyltransferase activity"/>
    <property type="evidence" value="ECO:0007669"/>
    <property type="project" value="InterPro"/>
</dbReference>